<gene>
    <name evidence="2" type="ORF">FP479_14140</name>
</gene>
<organism evidence="2">
    <name type="scientific">Staphylococcus aureus</name>
    <dbReference type="NCBI Taxonomy" id="1280"/>
    <lineage>
        <taxon>Bacteria</taxon>
        <taxon>Bacillati</taxon>
        <taxon>Bacillota</taxon>
        <taxon>Bacilli</taxon>
        <taxon>Bacillales</taxon>
        <taxon>Staphylococcaceae</taxon>
        <taxon>Staphylococcus</taxon>
    </lineage>
</organism>
<keyword evidence="1" id="KW-1133">Transmembrane helix</keyword>
<accession>A0A517JLB8</accession>
<keyword evidence="1" id="KW-0812">Transmembrane</keyword>
<evidence type="ECO:0000256" key="1">
    <source>
        <dbReference type="SAM" id="Phobius"/>
    </source>
</evidence>
<protein>
    <submittedName>
        <fullName evidence="2">Uncharacterized protein</fullName>
    </submittedName>
</protein>
<dbReference type="EMBL" id="CP042014">
    <property type="protein sequence ID" value="QDS42710.1"/>
    <property type="molecule type" value="Genomic_DNA"/>
</dbReference>
<name>A0A517JLB8_STAAU</name>
<reference evidence="2" key="1">
    <citation type="submission" date="2019-07" db="EMBL/GenBank/DDBJ databases">
        <title>Comparative genomics of plasmid bearing Staphylococcus aureus strains isolated from various retail meats.</title>
        <authorList>
            <person name="Neyaz L."/>
            <person name="Karki A.B."/>
            <person name="Fakhr M.K."/>
        </authorList>
    </citation>
    <scope>NUCLEOTIDE SEQUENCE</scope>
    <source>
        <strain evidence="2">B3-4A</strain>
        <plasmid evidence="2">pSALNBL118</plasmid>
    </source>
</reference>
<keyword evidence="2" id="KW-0614">Plasmid</keyword>
<sequence length="131" mass="14599">MQGESNFVSKHEFVKANGKIYERINEIDRKHTESLGELKTKVETQTAVQKQSYEAQKETNSNLKDLTKVMTDVSSEMKDIKYKVQGHDEKIKAIQGTIDSKIKGSSQIITTLITTTGGVIVAAIGVAKFFF</sequence>
<dbReference type="RefSeq" id="WP_145377471.1">
    <property type="nucleotide sequence ID" value="NZ_CP042014.1"/>
</dbReference>
<feature type="transmembrane region" description="Helical" evidence="1">
    <location>
        <begin position="108"/>
        <end position="130"/>
    </location>
</feature>
<dbReference type="AlphaFoldDB" id="A0A517JLB8"/>
<geneLocation type="plasmid" evidence="2">
    <name>pSALNBL118</name>
</geneLocation>
<keyword evidence="1" id="KW-0472">Membrane</keyword>
<evidence type="ECO:0000313" key="2">
    <source>
        <dbReference type="EMBL" id="QDS42710.1"/>
    </source>
</evidence>
<proteinExistence type="predicted"/>